<gene>
    <name evidence="2" type="ORF">JGU71_23295</name>
</gene>
<evidence type="ECO:0000259" key="1">
    <source>
        <dbReference type="Pfam" id="PF01636"/>
    </source>
</evidence>
<dbReference type="RefSeq" id="WP_199706881.1">
    <property type="nucleotide sequence ID" value="NZ_JAEMNV010000008.1"/>
</dbReference>
<proteinExistence type="predicted"/>
<dbReference type="InterPro" id="IPR011009">
    <property type="entry name" value="Kinase-like_dom_sf"/>
</dbReference>
<sequence length="221" mass="24266">MYAKANAPGFAHEGPLVEWLAQHVPDDVVAPLAIDAARGWVLSPDGGPTFDVGSGDWTDIVASYVRLQKQVAPAVDELRGIGVPYLPPSALSAFYRRTADATAELAPAVAHYAAILTDSRRITLEHNDLHAGNVFGGGQFFDWGDSVLTHPFLSLRMLEGDWRQQYFDAWGEPVDQRELDAAERLAPLVGLHPWTHIDPLTGPWAEFVADLHARLRRSLTL</sequence>
<dbReference type="Pfam" id="PF01636">
    <property type="entry name" value="APH"/>
    <property type="match status" value="1"/>
</dbReference>
<dbReference type="Proteomes" id="UP000655868">
    <property type="component" value="Unassembled WGS sequence"/>
</dbReference>
<dbReference type="AlphaFoldDB" id="A0A934NV23"/>
<dbReference type="SUPFAM" id="SSF56112">
    <property type="entry name" value="Protein kinase-like (PK-like)"/>
    <property type="match status" value="1"/>
</dbReference>
<accession>A0A934NV23</accession>
<evidence type="ECO:0000313" key="2">
    <source>
        <dbReference type="EMBL" id="MBJ8341817.1"/>
    </source>
</evidence>
<feature type="domain" description="Aminoglycoside phosphotransferase" evidence="1">
    <location>
        <begin position="12"/>
        <end position="187"/>
    </location>
</feature>
<keyword evidence="3" id="KW-1185">Reference proteome</keyword>
<dbReference type="InterPro" id="IPR002575">
    <property type="entry name" value="Aminoglycoside_PTrfase"/>
</dbReference>
<dbReference type="EMBL" id="JAEMNV010000008">
    <property type="protein sequence ID" value="MBJ8341817.1"/>
    <property type="molecule type" value="Genomic_DNA"/>
</dbReference>
<reference evidence="2" key="1">
    <citation type="submission" date="2020-12" db="EMBL/GenBank/DDBJ databases">
        <title>Antrihabitans popcorni sp. nov. and Antrihabitans auranticaus sp. nov., isolated from a larva cave.</title>
        <authorList>
            <person name="Lee S.D."/>
            <person name="Kim I.S."/>
        </authorList>
    </citation>
    <scope>NUCLEOTIDE SEQUENCE</scope>
    <source>
        <strain evidence="2">YC3-6</strain>
    </source>
</reference>
<comment type="caution">
    <text evidence="2">The sequence shown here is derived from an EMBL/GenBank/DDBJ whole genome shotgun (WGS) entry which is preliminary data.</text>
</comment>
<name>A0A934NV23_9NOCA</name>
<evidence type="ECO:0000313" key="3">
    <source>
        <dbReference type="Proteomes" id="UP000655868"/>
    </source>
</evidence>
<organism evidence="2 3">
    <name type="scientific">Antrihabitans stalagmiti</name>
    <dbReference type="NCBI Taxonomy" id="2799499"/>
    <lineage>
        <taxon>Bacteria</taxon>
        <taxon>Bacillati</taxon>
        <taxon>Actinomycetota</taxon>
        <taxon>Actinomycetes</taxon>
        <taxon>Mycobacteriales</taxon>
        <taxon>Nocardiaceae</taxon>
        <taxon>Antrihabitans</taxon>
    </lineage>
</organism>
<protein>
    <submittedName>
        <fullName evidence="2">Phosphotransferase</fullName>
    </submittedName>
</protein>